<dbReference type="EMBL" id="CYYV01000010">
    <property type="protein sequence ID" value="CUO56276.1"/>
    <property type="molecule type" value="Genomic_DNA"/>
</dbReference>
<dbReference type="RefSeq" id="WP_055220177.1">
    <property type="nucleotide sequence ID" value="NZ_CAXSRP010000007.1"/>
</dbReference>
<organism evidence="1 5">
    <name type="scientific">Fusicatenibacter saccharivorans</name>
    <dbReference type="NCBI Taxonomy" id="1150298"/>
    <lineage>
        <taxon>Bacteria</taxon>
        <taxon>Bacillati</taxon>
        <taxon>Bacillota</taxon>
        <taxon>Clostridia</taxon>
        <taxon>Lachnospirales</taxon>
        <taxon>Lachnospiraceae</taxon>
        <taxon>Fusicatenibacter</taxon>
    </lineage>
</organism>
<dbReference type="OrthoDB" id="1666965at2"/>
<evidence type="ECO:0000313" key="3">
    <source>
        <dbReference type="EMBL" id="MBN2952391.1"/>
    </source>
</evidence>
<reference evidence="5 6" key="1">
    <citation type="submission" date="2015-09" db="EMBL/GenBank/DDBJ databases">
        <authorList>
            <consortium name="Pathogen Informatics"/>
        </authorList>
    </citation>
    <scope>NUCLEOTIDE SEQUENCE [LARGE SCALE GENOMIC DNA]</scope>
    <source>
        <strain evidence="1 5">2789STDY5608849</strain>
        <strain evidence="2 6">2789STDY5834885</strain>
    </source>
</reference>
<gene>
    <name evidence="1" type="ORF">ERS852406_02280</name>
    <name evidence="2" type="ORF">ERS852498_01358</name>
    <name evidence="3" type="ORF">JTJ23_02070</name>
    <name evidence="4" type="ORF">L0N21_03390</name>
</gene>
<evidence type="ECO:0000313" key="5">
    <source>
        <dbReference type="Proteomes" id="UP000095706"/>
    </source>
</evidence>
<dbReference type="EMBL" id="JAKNFS010000004">
    <property type="protein sequence ID" value="MCG4764565.1"/>
    <property type="molecule type" value="Genomic_DNA"/>
</dbReference>
<evidence type="ECO:0000313" key="1">
    <source>
        <dbReference type="EMBL" id="CUO56276.1"/>
    </source>
</evidence>
<proteinExistence type="predicted"/>
<dbReference type="Proteomes" id="UP000095706">
    <property type="component" value="Unassembled WGS sequence"/>
</dbReference>
<evidence type="ECO:0000313" key="2">
    <source>
        <dbReference type="EMBL" id="CUP15258.1"/>
    </source>
</evidence>
<reference evidence="4" key="3">
    <citation type="submission" date="2022-01" db="EMBL/GenBank/DDBJ databases">
        <title>Collection of gut derived symbiotic bacterial strains cultured from healthy donors.</title>
        <authorList>
            <person name="Lin H."/>
            <person name="Kohout C."/>
            <person name="Waligurski E."/>
            <person name="Pamer E.G."/>
        </authorList>
    </citation>
    <scope>NUCLEOTIDE SEQUENCE</scope>
    <source>
        <strain evidence="4">DFI.5.49</strain>
    </source>
</reference>
<dbReference type="AlphaFoldDB" id="A0A174G587"/>
<dbReference type="Proteomes" id="UP001199915">
    <property type="component" value="Unassembled WGS sequence"/>
</dbReference>
<name>A0A174G587_9FIRM</name>
<sequence>MAFQLKGNRKETENKTIRFPIHLIDQIEQAISDSDQDITFSSFVIQACEYALDHMDAPSEEHN</sequence>
<protein>
    <recommendedName>
        <fullName evidence="7">CopG-like ribbon-helix-helix domain-containing protein</fullName>
    </recommendedName>
</protein>
<accession>A0A174G587</accession>
<evidence type="ECO:0000313" key="6">
    <source>
        <dbReference type="Proteomes" id="UP000095709"/>
    </source>
</evidence>
<reference evidence="3" key="2">
    <citation type="submission" date="2021-02" db="EMBL/GenBank/DDBJ databases">
        <title>Metagenome-assembled genomes from human diarrheal sample B26.</title>
        <authorList>
            <person name="Ateba T.P."/>
            <person name="Alayande K.A."/>
            <person name="Mwanza M."/>
        </authorList>
    </citation>
    <scope>NUCLEOTIDE SEQUENCE</scope>
    <source>
        <strain evidence="3">06WH</strain>
    </source>
</reference>
<dbReference type="Proteomes" id="UP000737612">
    <property type="component" value="Unassembled WGS sequence"/>
</dbReference>
<dbReference type="Proteomes" id="UP000095709">
    <property type="component" value="Unassembled WGS sequence"/>
</dbReference>
<dbReference type="NCBIfam" id="NF041551">
    <property type="entry name" value="YlcI_YnfO_N"/>
    <property type="match status" value="1"/>
</dbReference>
<dbReference type="GeneID" id="79855728"/>
<evidence type="ECO:0008006" key="7">
    <source>
        <dbReference type="Google" id="ProtNLM"/>
    </source>
</evidence>
<dbReference type="EMBL" id="CZAL01000006">
    <property type="protein sequence ID" value="CUP15258.1"/>
    <property type="molecule type" value="Genomic_DNA"/>
</dbReference>
<evidence type="ECO:0000313" key="4">
    <source>
        <dbReference type="EMBL" id="MCG4764565.1"/>
    </source>
</evidence>
<dbReference type="EMBL" id="JAFHBD010000006">
    <property type="protein sequence ID" value="MBN2952391.1"/>
    <property type="molecule type" value="Genomic_DNA"/>
</dbReference>